<feature type="region of interest" description="Disordered" evidence="1">
    <location>
        <begin position="1"/>
        <end position="98"/>
    </location>
</feature>
<reference evidence="2 3" key="1">
    <citation type="submission" date="2024-02" db="EMBL/GenBank/DDBJ databases">
        <title>High-quality chromosome-scale genome assembly of Pensacola bahiagrass (Paspalum notatum Flugge var. saurae).</title>
        <authorList>
            <person name="Vega J.M."/>
            <person name="Podio M."/>
            <person name="Orjuela J."/>
            <person name="Siena L.A."/>
            <person name="Pessino S.C."/>
            <person name="Combes M.C."/>
            <person name="Mariac C."/>
            <person name="Albertini E."/>
            <person name="Pupilli F."/>
            <person name="Ortiz J.P.A."/>
            <person name="Leblanc O."/>
        </authorList>
    </citation>
    <scope>NUCLEOTIDE SEQUENCE [LARGE SCALE GENOMIC DNA]</scope>
    <source>
        <strain evidence="2">R1</strain>
        <tissue evidence="2">Leaf</tissue>
    </source>
</reference>
<protein>
    <submittedName>
        <fullName evidence="2">Uncharacterized protein</fullName>
    </submittedName>
</protein>
<dbReference type="EMBL" id="CP144751">
    <property type="protein sequence ID" value="WVZ86620.1"/>
    <property type="molecule type" value="Genomic_DNA"/>
</dbReference>
<dbReference type="Proteomes" id="UP001341281">
    <property type="component" value="Chromosome 07"/>
</dbReference>
<gene>
    <name evidence="2" type="ORF">U9M48_033373</name>
</gene>
<feature type="compositionally biased region" description="Polar residues" evidence="1">
    <location>
        <begin position="32"/>
        <end position="41"/>
    </location>
</feature>
<evidence type="ECO:0000256" key="1">
    <source>
        <dbReference type="SAM" id="MobiDB-lite"/>
    </source>
</evidence>
<evidence type="ECO:0000313" key="2">
    <source>
        <dbReference type="EMBL" id="WVZ86620.1"/>
    </source>
</evidence>
<accession>A0AAQ3X6J7</accession>
<evidence type="ECO:0000313" key="3">
    <source>
        <dbReference type="Proteomes" id="UP001341281"/>
    </source>
</evidence>
<organism evidence="2 3">
    <name type="scientific">Paspalum notatum var. saurae</name>
    <dbReference type="NCBI Taxonomy" id="547442"/>
    <lineage>
        <taxon>Eukaryota</taxon>
        <taxon>Viridiplantae</taxon>
        <taxon>Streptophyta</taxon>
        <taxon>Embryophyta</taxon>
        <taxon>Tracheophyta</taxon>
        <taxon>Spermatophyta</taxon>
        <taxon>Magnoliopsida</taxon>
        <taxon>Liliopsida</taxon>
        <taxon>Poales</taxon>
        <taxon>Poaceae</taxon>
        <taxon>PACMAD clade</taxon>
        <taxon>Panicoideae</taxon>
        <taxon>Andropogonodae</taxon>
        <taxon>Paspaleae</taxon>
        <taxon>Paspalinae</taxon>
        <taxon>Paspalum</taxon>
    </lineage>
</organism>
<dbReference type="AlphaFoldDB" id="A0AAQ3X6J7"/>
<name>A0AAQ3X6J7_PASNO</name>
<sequence>MDSTLTNLSPAPELAPPRRGQGWRDLFHAAASPSTTGNTNLDKLVPNLHHRAEDRRSPSHPRPRPRGPPEVREISGLAGGSTGGLLFASPNCSRGKEG</sequence>
<proteinExistence type="predicted"/>
<keyword evidence="3" id="KW-1185">Reference proteome</keyword>